<keyword evidence="1" id="KW-1133">Transmembrane helix</keyword>
<evidence type="ECO:0000313" key="3">
    <source>
        <dbReference type="Proteomes" id="UP001176940"/>
    </source>
</evidence>
<sequence length="79" mass="8726">MLYKALLLAMKSDYETELMITSSRVLKFLKNAAKSLKSLNLVNSMLSVPGLPALQSLVLMTIGCLNLLAIVTHMLQPNY</sequence>
<gene>
    <name evidence="2" type="ORF">RIMI_LOCUS11642388</name>
</gene>
<evidence type="ECO:0000256" key="1">
    <source>
        <dbReference type="SAM" id="Phobius"/>
    </source>
</evidence>
<comment type="caution">
    <text evidence="2">The sequence shown here is derived from an EMBL/GenBank/DDBJ whole genome shotgun (WGS) entry which is preliminary data.</text>
</comment>
<keyword evidence="3" id="KW-1185">Reference proteome</keyword>
<organism evidence="2 3">
    <name type="scientific">Ranitomeya imitator</name>
    <name type="common">mimic poison frog</name>
    <dbReference type="NCBI Taxonomy" id="111125"/>
    <lineage>
        <taxon>Eukaryota</taxon>
        <taxon>Metazoa</taxon>
        <taxon>Chordata</taxon>
        <taxon>Craniata</taxon>
        <taxon>Vertebrata</taxon>
        <taxon>Euteleostomi</taxon>
        <taxon>Amphibia</taxon>
        <taxon>Batrachia</taxon>
        <taxon>Anura</taxon>
        <taxon>Neobatrachia</taxon>
        <taxon>Hyloidea</taxon>
        <taxon>Dendrobatidae</taxon>
        <taxon>Dendrobatinae</taxon>
        <taxon>Ranitomeya</taxon>
    </lineage>
</organism>
<proteinExistence type="predicted"/>
<evidence type="ECO:0000313" key="2">
    <source>
        <dbReference type="EMBL" id="CAJ0947322.1"/>
    </source>
</evidence>
<feature type="transmembrane region" description="Helical" evidence="1">
    <location>
        <begin position="53"/>
        <end position="75"/>
    </location>
</feature>
<dbReference type="EMBL" id="CAUEEQ010026591">
    <property type="protein sequence ID" value="CAJ0947322.1"/>
    <property type="molecule type" value="Genomic_DNA"/>
</dbReference>
<accession>A0ABN9LPR5</accession>
<reference evidence="2" key="1">
    <citation type="submission" date="2023-07" db="EMBL/GenBank/DDBJ databases">
        <authorList>
            <person name="Stuckert A."/>
        </authorList>
    </citation>
    <scope>NUCLEOTIDE SEQUENCE</scope>
</reference>
<keyword evidence="1" id="KW-0472">Membrane</keyword>
<keyword evidence="1" id="KW-0812">Transmembrane</keyword>
<protein>
    <submittedName>
        <fullName evidence="2">Uncharacterized protein</fullName>
    </submittedName>
</protein>
<dbReference type="Proteomes" id="UP001176940">
    <property type="component" value="Unassembled WGS sequence"/>
</dbReference>
<name>A0ABN9LPR5_9NEOB</name>